<organism evidence="1 2">
    <name type="scientific">Stylonychia lemnae</name>
    <name type="common">Ciliate</name>
    <dbReference type="NCBI Taxonomy" id="5949"/>
    <lineage>
        <taxon>Eukaryota</taxon>
        <taxon>Sar</taxon>
        <taxon>Alveolata</taxon>
        <taxon>Ciliophora</taxon>
        <taxon>Intramacronucleata</taxon>
        <taxon>Spirotrichea</taxon>
        <taxon>Stichotrichia</taxon>
        <taxon>Sporadotrichida</taxon>
        <taxon>Oxytrichidae</taxon>
        <taxon>Stylonychinae</taxon>
        <taxon>Stylonychia</taxon>
    </lineage>
</organism>
<keyword evidence="2" id="KW-1185">Reference proteome</keyword>
<gene>
    <name evidence="1" type="primary">Contig15757.g16791</name>
    <name evidence="1" type="ORF">STYLEM_6394</name>
</gene>
<reference evidence="1 2" key="1">
    <citation type="submission" date="2014-06" db="EMBL/GenBank/DDBJ databases">
        <authorList>
            <person name="Swart Estienne"/>
        </authorList>
    </citation>
    <scope>NUCLEOTIDE SEQUENCE [LARGE SCALE GENOMIC DNA]</scope>
    <source>
        <strain evidence="1 2">130c</strain>
    </source>
</reference>
<accession>A0A078A9G5</accession>
<proteinExistence type="predicted"/>
<evidence type="ECO:0000313" key="1">
    <source>
        <dbReference type="EMBL" id="CDW77433.1"/>
    </source>
</evidence>
<dbReference type="Proteomes" id="UP000039865">
    <property type="component" value="Unassembled WGS sequence"/>
</dbReference>
<dbReference type="AlphaFoldDB" id="A0A078A9G5"/>
<sequence>MPITSQSMDMYSNKSFKSPATDLGLNYINSEEDEYLESEFKEDAENFLKDVLQSTRLQAVHIQLFFLMIQLQIEELISDLRKDQQNQQALLIRTLELMRDQPNTQVQ</sequence>
<evidence type="ECO:0000313" key="2">
    <source>
        <dbReference type="Proteomes" id="UP000039865"/>
    </source>
</evidence>
<name>A0A078A9G5_STYLE</name>
<dbReference type="InParanoid" id="A0A078A9G5"/>
<dbReference type="EMBL" id="CCKQ01006144">
    <property type="protein sequence ID" value="CDW77433.1"/>
    <property type="molecule type" value="Genomic_DNA"/>
</dbReference>
<protein>
    <submittedName>
        <fullName evidence="1">Uncharacterized protein</fullName>
    </submittedName>
</protein>